<keyword evidence="3" id="KW-1185">Reference proteome</keyword>
<dbReference type="EMBL" id="GL377636">
    <property type="protein sequence ID" value="EFJ12866.1"/>
    <property type="molecule type" value="Genomic_DNA"/>
</dbReference>
<proteinExistence type="predicted"/>
<dbReference type="GO" id="GO:0007166">
    <property type="term" value="P:cell surface receptor signaling pathway"/>
    <property type="evidence" value="ECO:0007669"/>
    <property type="project" value="InterPro"/>
</dbReference>
<dbReference type="GO" id="GO:0004672">
    <property type="term" value="F:protein kinase activity"/>
    <property type="evidence" value="ECO:0000318"/>
    <property type="project" value="GO_Central"/>
</dbReference>
<dbReference type="InterPro" id="IPR000719">
    <property type="entry name" value="Prot_kinase_dom"/>
</dbReference>
<dbReference type="Gramene" id="EFJ12866">
    <property type="protein sequence ID" value="EFJ12866"/>
    <property type="gene ID" value="SELMODRAFT_446494"/>
</dbReference>
<evidence type="ECO:0000313" key="3">
    <source>
        <dbReference type="Proteomes" id="UP000001514"/>
    </source>
</evidence>
<dbReference type="InParanoid" id="D8SRX6"/>
<dbReference type="Pfam" id="PF00069">
    <property type="entry name" value="Pkinase"/>
    <property type="match status" value="1"/>
</dbReference>
<dbReference type="InterPro" id="IPR011009">
    <property type="entry name" value="Kinase-like_dom_sf"/>
</dbReference>
<dbReference type="Gene3D" id="1.10.510.10">
    <property type="entry name" value="Transferase(Phosphotransferase) domain 1"/>
    <property type="match status" value="1"/>
</dbReference>
<organism evidence="3">
    <name type="scientific">Selaginella moellendorffii</name>
    <name type="common">Spikemoss</name>
    <dbReference type="NCBI Taxonomy" id="88036"/>
    <lineage>
        <taxon>Eukaryota</taxon>
        <taxon>Viridiplantae</taxon>
        <taxon>Streptophyta</taxon>
        <taxon>Embryophyta</taxon>
        <taxon>Tracheophyta</taxon>
        <taxon>Lycopodiopsida</taxon>
        <taxon>Selaginellales</taxon>
        <taxon>Selaginellaceae</taxon>
        <taxon>Selaginella</taxon>
    </lineage>
</organism>
<evidence type="ECO:0000313" key="2">
    <source>
        <dbReference type="EMBL" id="EFJ12866.1"/>
    </source>
</evidence>
<dbReference type="InterPro" id="IPR036537">
    <property type="entry name" value="Adaptor_Cbl_N_dom_sf"/>
</dbReference>
<accession>D8SRX6</accession>
<dbReference type="eggNOG" id="KOG0192">
    <property type="taxonomic scope" value="Eukaryota"/>
</dbReference>
<evidence type="ECO:0000259" key="1">
    <source>
        <dbReference type="PROSITE" id="PS50011"/>
    </source>
</evidence>
<reference evidence="2 3" key="1">
    <citation type="journal article" date="2011" name="Science">
        <title>The Selaginella genome identifies genetic changes associated with the evolution of vascular plants.</title>
        <authorList>
            <person name="Banks J.A."/>
            <person name="Nishiyama T."/>
            <person name="Hasebe M."/>
            <person name="Bowman J.L."/>
            <person name="Gribskov M."/>
            <person name="dePamphilis C."/>
            <person name="Albert V.A."/>
            <person name="Aono N."/>
            <person name="Aoyama T."/>
            <person name="Ambrose B.A."/>
            <person name="Ashton N.W."/>
            <person name="Axtell M.J."/>
            <person name="Barker E."/>
            <person name="Barker M.S."/>
            <person name="Bennetzen J.L."/>
            <person name="Bonawitz N.D."/>
            <person name="Chapple C."/>
            <person name="Cheng C."/>
            <person name="Correa L.G."/>
            <person name="Dacre M."/>
            <person name="DeBarry J."/>
            <person name="Dreyer I."/>
            <person name="Elias M."/>
            <person name="Engstrom E.M."/>
            <person name="Estelle M."/>
            <person name="Feng L."/>
            <person name="Finet C."/>
            <person name="Floyd S.K."/>
            <person name="Frommer W.B."/>
            <person name="Fujita T."/>
            <person name="Gramzow L."/>
            <person name="Gutensohn M."/>
            <person name="Harholt J."/>
            <person name="Hattori M."/>
            <person name="Heyl A."/>
            <person name="Hirai T."/>
            <person name="Hiwatashi Y."/>
            <person name="Ishikawa M."/>
            <person name="Iwata M."/>
            <person name="Karol K.G."/>
            <person name="Koehler B."/>
            <person name="Kolukisaoglu U."/>
            <person name="Kubo M."/>
            <person name="Kurata T."/>
            <person name="Lalonde S."/>
            <person name="Li K."/>
            <person name="Li Y."/>
            <person name="Litt A."/>
            <person name="Lyons E."/>
            <person name="Manning G."/>
            <person name="Maruyama T."/>
            <person name="Michael T.P."/>
            <person name="Mikami K."/>
            <person name="Miyazaki S."/>
            <person name="Morinaga S."/>
            <person name="Murata T."/>
            <person name="Mueller-Roeber B."/>
            <person name="Nelson D.R."/>
            <person name="Obara M."/>
            <person name="Oguri Y."/>
            <person name="Olmstead R.G."/>
            <person name="Onodera N."/>
            <person name="Petersen B.L."/>
            <person name="Pils B."/>
            <person name="Prigge M."/>
            <person name="Rensing S.A."/>
            <person name="Riano-Pachon D.M."/>
            <person name="Roberts A.W."/>
            <person name="Sato Y."/>
            <person name="Scheller H.V."/>
            <person name="Schulz B."/>
            <person name="Schulz C."/>
            <person name="Shakirov E.V."/>
            <person name="Shibagaki N."/>
            <person name="Shinohara N."/>
            <person name="Shippen D.E."/>
            <person name="Soerensen I."/>
            <person name="Sotooka R."/>
            <person name="Sugimoto N."/>
            <person name="Sugita M."/>
            <person name="Sumikawa N."/>
            <person name="Tanurdzic M."/>
            <person name="Theissen G."/>
            <person name="Ulvskov P."/>
            <person name="Wakazuki S."/>
            <person name="Weng J.K."/>
            <person name="Willats W.W."/>
            <person name="Wipf D."/>
            <person name="Wolf P.G."/>
            <person name="Yang L."/>
            <person name="Zimmer A.D."/>
            <person name="Zhu Q."/>
            <person name="Mitros T."/>
            <person name="Hellsten U."/>
            <person name="Loque D."/>
            <person name="Otillar R."/>
            <person name="Salamov A."/>
            <person name="Schmutz J."/>
            <person name="Shapiro H."/>
            <person name="Lindquist E."/>
            <person name="Lucas S."/>
            <person name="Rokhsar D."/>
            <person name="Grigoriev I.V."/>
        </authorList>
    </citation>
    <scope>NUCLEOTIDE SEQUENCE [LARGE SCALE GENOMIC DNA]</scope>
</reference>
<dbReference type="HOGENOM" id="CLU_615947_0_0_1"/>
<sequence length="448" mass="50391">MATEGLVAAGASAALGALRGDLRGTADLLIKLACAARNSIGRCQAMADKVNMVTTALESRSYRYDDVNLQANLEKLLVVMKDCVCLVEKHSKTSAVSFFFSCHALTVDEFDDLDARLNRCISCLNLNFHISSYDCSHEHKDEIIAHIQANTARTARTIEEIKQLVKGQEPVEYLTAVQGVVTVGEALAGDYMISATLTDNSSSVSRKVILVQSHETKKEVAILEKLSLHECILEFLGIFPYGESKPYLVFERPSEEMTTLDELINKNPGSFMSDWRVKRQIALELARGMRDSHLAGVVHKNFRSSNIFLSGDLQHAKIFGFYQGRIKLEPSAKKWMNDEQVRWAAPEQVQRHRPAFDEKCDIYSLGVVIWELITGNFPFAKYTNYRKLTRDRDENVALLDDFPVECKAGELGKFSRISELCRDPLPDNRPSLENIINDLHKLLPEEMI</sequence>
<dbReference type="Proteomes" id="UP000001514">
    <property type="component" value="Unassembled WGS sequence"/>
</dbReference>
<dbReference type="InterPro" id="IPR050167">
    <property type="entry name" value="Ser_Thr_protein_kinase"/>
</dbReference>
<feature type="domain" description="Protein kinase" evidence="1">
    <location>
        <begin position="177"/>
        <end position="443"/>
    </location>
</feature>
<name>D8SRX6_SELML</name>
<dbReference type="KEGG" id="smo:SELMODRAFT_446494"/>
<protein>
    <recommendedName>
        <fullName evidence="1">Protein kinase domain-containing protein</fullName>
    </recommendedName>
</protein>
<dbReference type="STRING" id="88036.D8SRX6"/>
<dbReference type="Gene3D" id="1.20.930.20">
    <property type="entry name" value="Adaptor protein Cbl, N-terminal domain"/>
    <property type="match status" value="1"/>
</dbReference>
<dbReference type="PANTHER" id="PTHR23257">
    <property type="entry name" value="SERINE-THREONINE PROTEIN KINASE"/>
    <property type="match status" value="1"/>
</dbReference>
<dbReference type="SUPFAM" id="SSF56112">
    <property type="entry name" value="Protein kinase-like (PK-like)"/>
    <property type="match status" value="1"/>
</dbReference>
<dbReference type="CDD" id="cd21037">
    <property type="entry name" value="MLKL_NTD"/>
    <property type="match status" value="1"/>
</dbReference>
<dbReference type="PROSITE" id="PS50011">
    <property type="entry name" value="PROTEIN_KINASE_DOM"/>
    <property type="match status" value="1"/>
</dbReference>
<dbReference type="GO" id="GO:0005524">
    <property type="term" value="F:ATP binding"/>
    <property type="evidence" value="ECO:0007669"/>
    <property type="project" value="InterPro"/>
</dbReference>
<dbReference type="GO" id="GO:0007165">
    <property type="term" value="P:signal transduction"/>
    <property type="evidence" value="ECO:0000318"/>
    <property type="project" value="GO_Central"/>
</dbReference>
<gene>
    <name evidence="2" type="ORF">SELMODRAFT_446494</name>
</gene>
<dbReference type="GO" id="GO:0005737">
    <property type="term" value="C:cytoplasm"/>
    <property type="evidence" value="ECO:0000318"/>
    <property type="project" value="GO_Central"/>
</dbReference>
<dbReference type="InterPro" id="IPR059179">
    <property type="entry name" value="MLKL-like_MCAfunc"/>
</dbReference>
<dbReference type="PANTHER" id="PTHR23257:SF906">
    <property type="entry name" value="(RICE GENOME ANNOTATION PROJECT) MAP3K DELTA-1 PROTEIN KINASE"/>
    <property type="match status" value="1"/>
</dbReference>
<dbReference type="AlphaFoldDB" id="D8SRX6"/>
<dbReference type="OMA" id="CSHEHKD"/>